<dbReference type="KEGG" id="txi:TH3_09705"/>
<proteinExistence type="predicted"/>
<organism evidence="1 2">
    <name type="scientific">Thalassospira xiamenensis M-5 = DSM 17429</name>
    <dbReference type="NCBI Taxonomy" id="1123366"/>
    <lineage>
        <taxon>Bacteria</taxon>
        <taxon>Pseudomonadati</taxon>
        <taxon>Pseudomonadota</taxon>
        <taxon>Alphaproteobacteria</taxon>
        <taxon>Rhodospirillales</taxon>
        <taxon>Thalassospiraceae</taxon>
        <taxon>Thalassospira</taxon>
    </lineage>
</organism>
<dbReference type="EMBL" id="CP004388">
    <property type="protein sequence ID" value="AJD52057.1"/>
    <property type="molecule type" value="Genomic_DNA"/>
</dbReference>
<name>A0AB72UD81_9PROT</name>
<gene>
    <name evidence="1" type="ORF">TH3_09705</name>
</gene>
<dbReference type="RefSeq" id="WP_007089592.1">
    <property type="nucleotide sequence ID" value="NZ_CP004388.1"/>
</dbReference>
<sequence length="290" mass="33636">MTSNGKLTLDFIKQQAEEEQLMPTNFKQVKLTKKFLLPHIRKLQDDLLRLRLQFDREFDQARHPKKGEYPQGYCYEITKGVKELLEHELQAPQTVGIGALRDFCLNGGITKRVWGNLRHEYFQNAFQFGDLYVDVSNDTVTITKPKVEILPLAKARFYSISDYDTYAGLAEKYWKGNIYPNRLLPELAVMFPIFFVSADGKPEAHANYQTILYRNMQLDFALAERFLTKGRFQDRVLPENHAKRLISEFGGLEMPVSNDDLKRHFAAARQSELRLDAVRCQLLLDQARAI</sequence>
<reference evidence="1 2" key="1">
    <citation type="journal article" date="2012" name="J. Bacteriol.">
        <title>Genome sequence of Thalassospira xiamenensis type strain M-5.</title>
        <authorList>
            <person name="Lai Q."/>
            <person name="Shao Z."/>
        </authorList>
    </citation>
    <scope>NUCLEOTIDE SEQUENCE [LARGE SCALE GENOMIC DNA]</scope>
    <source>
        <strain evidence="1 2">M-5</strain>
    </source>
</reference>
<protein>
    <submittedName>
        <fullName evidence="1">Uncharacterized protein</fullName>
    </submittedName>
</protein>
<dbReference type="Proteomes" id="UP000007127">
    <property type="component" value="Chromosome"/>
</dbReference>
<dbReference type="AlphaFoldDB" id="A0AB72UD81"/>
<dbReference type="GeneID" id="31930078"/>
<accession>A0AB72UD81</accession>
<evidence type="ECO:0000313" key="2">
    <source>
        <dbReference type="Proteomes" id="UP000007127"/>
    </source>
</evidence>
<evidence type="ECO:0000313" key="1">
    <source>
        <dbReference type="EMBL" id="AJD52057.1"/>
    </source>
</evidence>